<evidence type="ECO:0000313" key="10">
    <source>
        <dbReference type="Proteomes" id="UP000177528"/>
    </source>
</evidence>
<evidence type="ECO:0000256" key="7">
    <source>
        <dbReference type="ARBA" id="ARBA00023136"/>
    </source>
</evidence>
<evidence type="ECO:0000256" key="5">
    <source>
        <dbReference type="ARBA" id="ARBA00022989"/>
    </source>
</evidence>
<keyword evidence="6" id="KW-0811">Translocation</keyword>
<dbReference type="GO" id="GO:0016020">
    <property type="term" value="C:membrane"/>
    <property type="evidence" value="ECO:0007669"/>
    <property type="project" value="UniProtKB-ARBA"/>
</dbReference>
<keyword evidence="2" id="KW-0813">Transport</keyword>
<dbReference type="GO" id="GO:0015031">
    <property type="term" value="P:protein transport"/>
    <property type="evidence" value="ECO:0007669"/>
    <property type="project" value="UniProtKB-KW"/>
</dbReference>
<evidence type="ECO:0000313" key="9">
    <source>
        <dbReference type="EMBL" id="OGY34806.1"/>
    </source>
</evidence>
<dbReference type="Pfam" id="PF02416">
    <property type="entry name" value="TatA_B_E"/>
    <property type="match status" value="1"/>
</dbReference>
<evidence type="ECO:0000256" key="4">
    <source>
        <dbReference type="ARBA" id="ARBA00022927"/>
    </source>
</evidence>
<dbReference type="PANTHER" id="PTHR42982:SF1">
    <property type="entry name" value="SEC-INDEPENDENT PROTEIN TRANSLOCASE PROTEIN TATA"/>
    <property type="match status" value="1"/>
</dbReference>
<evidence type="ECO:0000256" key="1">
    <source>
        <dbReference type="ARBA" id="ARBA00004167"/>
    </source>
</evidence>
<protein>
    <recommendedName>
        <fullName evidence="11">Sec-independent protein translocase protein TatA</fullName>
    </recommendedName>
</protein>
<evidence type="ECO:0000256" key="2">
    <source>
        <dbReference type="ARBA" id="ARBA00022448"/>
    </source>
</evidence>
<dbReference type="EMBL" id="MHHR01000010">
    <property type="protein sequence ID" value="OGY34806.1"/>
    <property type="molecule type" value="Genomic_DNA"/>
</dbReference>
<evidence type="ECO:0000256" key="8">
    <source>
        <dbReference type="SAM" id="Phobius"/>
    </source>
</evidence>
<comment type="caution">
    <text evidence="9">The sequence shown here is derived from an EMBL/GenBank/DDBJ whole genome shotgun (WGS) entry which is preliminary data.</text>
</comment>
<accession>A0A1G1X456</accession>
<feature type="transmembrane region" description="Helical" evidence="8">
    <location>
        <begin position="6"/>
        <end position="22"/>
    </location>
</feature>
<dbReference type="AlphaFoldDB" id="A0A1G1X456"/>
<sequence>MFGLGFPEMVIVLVAIVVLFFGNEKISEIAKGLGKFTGNFKKGKEEMEKEIKKVKKELI</sequence>
<proteinExistence type="predicted"/>
<gene>
    <name evidence="9" type="ORF">A3D99_01965</name>
</gene>
<dbReference type="Gene3D" id="1.20.5.3310">
    <property type="match status" value="1"/>
</dbReference>
<organism evidence="9 10">
    <name type="scientific">Candidatus Andersenbacteria bacterium RIFCSPHIGHO2_12_FULL_45_11</name>
    <dbReference type="NCBI Taxonomy" id="1797281"/>
    <lineage>
        <taxon>Bacteria</taxon>
        <taxon>Candidatus Anderseniibacteriota</taxon>
    </lineage>
</organism>
<reference evidence="9 10" key="1">
    <citation type="journal article" date="2016" name="Nat. Commun.">
        <title>Thousands of microbial genomes shed light on interconnected biogeochemical processes in an aquifer system.</title>
        <authorList>
            <person name="Anantharaman K."/>
            <person name="Brown C.T."/>
            <person name="Hug L.A."/>
            <person name="Sharon I."/>
            <person name="Castelle C.J."/>
            <person name="Probst A.J."/>
            <person name="Thomas B.C."/>
            <person name="Singh A."/>
            <person name="Wilkins M.J."/>
            <person name="Karaoz U."/>
            <person name="Brodie E.L."/>
            <person name="Williams K.H."/>
            <person name="Hubbard S.S."/>
            <person name="Banfield J.F."/>
        </authorList>
    </citation>
    <scope>NUCLEOTIDE SEQUENCE [LARGE SCALE GENOMIC DNA]</scope>
</reference>
<dbReference type="InterPro" id="IPR003369">
    <property type="entry name" value="TatA/B/E"/>
</dbReference>
<dbReference type="Proteomes" id="UP000177528">
    <property type="component" value="Unassembled WGS sequence"/>
</dbReference>
<keyword evidence="7 8" id="KW-0472">Membrane</keyword>
<name>A0A1G1X456_9BACT</name>
<dbReference type="PANTHER" id="PTHR42982">
    <property type="entry name" value="SEC-INDEPENDENT PROTEIN TRANSLOCASE PROTEIN TATA"/>
    <property type="match status" value="1"/>
</dbReference>
<comment type="subcellular location">
    <subcellularLocation>
        <location evidence="1">Membrane</location>
        <topology evidence="1">Single-pass membrane protein</topology>
    </subcellularLocation>
</comment>
<evidence type="ECO:0008006" key="11">
    <source>
        <dbReference type="Google" id="ProtNLM"/>
    </source>
</evidence>
<keyword evidence="4" id="KW-0653">Protein transport</keyword>
<evidence type="ECO:0000256" key="6">
    <source>
        <dbReference type="ARBA" id="ARBA00023010"/>
    </source>
</evidence>
<keyword evidence="3 8" id="KW-0812">Transmembrane</keyword>
<keyword evidence="5 8" id="KW-1133">Transmembrane helix</keyword>
<evidence type="ECO:0000256" key="3">
    <source>
        <dbReference type="ARBA" id="ARBA00022692"/>
    </source>
</evidence>